<comment type="catalytic activity">
    <reaction evidence="1 2">
        <text>an acyl phosphate + H2O = a carboxylate + phosphate + H(+)</text>
        <dbReference type="Rhea" id="RHEA:14965"/>
        <dbReference type="ChEBI" id="CHEBI:15377"/>
        <dbReference type="ChEBI" id="CHEBI:15378"/>
        <dbReference type="ChEBI" id="CHEBI:29067"/>
        <dbReference type="ChEBI" id="CHEBI:43474"/>
        <dbReference type="ChEBI" id="CHEBI:59918"/>
        <dbReference type="EC" id="3.6.1.7"/>
    </reaction>
</comment>
<dbReference type="InterPro" id="IPR036046">
    <property type="entry name" value="Acylphosphatase-like_dom_sf"/>
</dbReference>
<comment type="caution">
    <text evidence="5">The sequence shown here is derived from an EMBL/GenBank/DDBJ whole genome shotgun (WGS) entry which is preliminary data.</text>
</comment>
<name>A0A7J3ZK60_9CREN</name>
<sequence length="93" mass="10802">MAKKVRTHLRIYGRVQGVFFRAHMRDKALEHGVTGWVRNNPDGSVEAVIEGDLESVMRVVCWALRGPPLARVERVVLEWQKYTGEFSEFRIVY</sequence>
<dbReference type="InterPro" id="IPR001792">
    <property type="entry name" value="Acylphosphatase-like_dom"/>
</dbReference>
<feature type="active site" evidence="1">
    <location>
        <position position="39"/>
    </location>
</feature>
<dbReference type="PANTHER" id="PTHR47268">
    <property type="entry name" value="ACYLPHOSPHATASE"/>
    <property type="match status" value="1"/>
</dbReference>
<evidence type="ECO:0000256" key="3">
    <source>
        <dbReference type="RuleBase" id="RU004168"/>
    </source>
</evidence>
<evidence type="ECO:0000313" key="5">
    <source>
        <dbReference type="EMBL" id="HHQ80394.1"/>
    </source>
</evidence>
<gene>
    <name evidence="5" type="ORF">ENM78_02885</name>
</gene>
<proteinExistence type="inferred from homology"/>
<dbReference type="InterPro" id="IPR020456">
    <property type="entry name" value="Acylphosphatase"/>
</dbReference>
<feature type="active site" evidence="1">
    <location>
        <position position="21"/>
    </location>
</feature>
<evidence type="ECO:0000256" key="2">
    <source>
        <dbReference type="RuleBase" id="RU000553"/>
    </source>
</evidence>
<accession>A0A7J3ZK60</accession>
<dbReference type="AlphaFoldDB" id="A0A7J3ZK60"/>
<dbReference type="InterPro" id="IPR017968">
    <property type="entry name" value="Acylphosphatase_CS"/>
</dbReference>
<reference evidence="5" key="1">
    <citation type="journal article" date="2020" name="mSystems">
        <title>Genome- and Community-Level Interaction Insights into Carbon Utilization and Element Cycling Functions of Hydrothermarchaeota in Hydrothermal Sediment.</title>
        <authorList>
            <person name="Zhou Z."/>
            <person name="Liu Y."/>
            <person name="Xu W."/>
            <person name="Pan J."/>
            <person name="Luo Z.H."/>
            <person name="Li M."/>
        </authorList>
    </citation>
    <scope>NUCLEOTIDE SEQUENCE [LARGE SCALE GENOMIC DNA]</scope>
    <source>
        <strain evidence="5">SpSt-1116</strain>
    </source>
</reference>
<feature type="domain" description="Acylphosphatase-like" evidence="4">
    <location>
        <begin position="6"/>
        <end position="93"/>
    </location>
</feature>
<dbReference type="PROSITE" id="PS00150">
    <property type="entry name" value="ACYLPHOSPHATASE_1"/>
    <property type="match status" value="1"/>
</dbReference>
<evidence type="ECO:0000259" key="4">
    <source>
        <dbReference type="PROSITE" id="PS51160"/>
    </source>
</evidence>
<dbReference type="Gene3D" id="3.30.70.100">
    <property type="match status" value="1"/>
</dbReference>
<dbReference type="GO" id="GO:0003998">
    <property type="term" value="F:acylphosphatase activity"/>
    <property type="evidence" value="ECO:0007669"/>
    <property type="project" value="UniProtKB-EC"/>
</dbReference>
<dbReference type="EC" id="3.6.1.7" evidence="1 2"/>
<dbReference type="SUPFAM" id="SSF54975">
    <property type="entry name" value="Acylphosphatase/BLUF domain-like"/>
    <property type="match status" value="1"/>
</dbReference>
<dbReference type="PRINTS" id="PR00112">
    <property type="entry name" value="ACYLPHPHTASE"/>
</dbReference>
<dbReference type="PANTHER" id="PTHR47268:SF4">
    <property type="entry name" value="ACYLPHOSPHATASE"/>
    <property type="match status" value="1"/>
</dbReference>
<dbReference type="PROSITE" id="PS00151">
    <property type="entry name" value="ACYLPHOSPHATASE_2"/>
    <property type="match status" value="1"/>
</dbReference>
<dbReference type="PROSITE" id="PS51160">
    <property type="entry name" value="ACYLPHOSPHATASE_3"/>
    <property type="match status" value="1"/>
</dbReference>
<evidence type="ECO:0000256" key="1">
    <source>
        <dbReference type="PROSITE-ProRule" id="PRU00520"/>
    </source>
</evidence>
<protein>
    <recommendedName>
        <fullName evidence="1 2">Acylphosphatase</fullName>
        <ecNumber evidence="1 2">3.6.1.7</ecNumber>
    </recommendedName>
</protein>
<dbReference type="Pfam" id="PF00708">
    <property type="entry name" value="Acylphosphatase"/>
    <property type="match status" value="1"/>
</dbReference>
<dbReference type="EMBL" id="DRZC01000034">
    <property type="protein sequence ID" value="HHQ80394.1"/>
    <property type="molecule type" value="Genomic_DNA"/>
</dbReference>
<organism evidence="5">
    <name type="scientific">Fervidicoccus fontis</name>
    <dbReference type="NCBI Taxonomy" id="683846"/>
    <lineage>
        <taxon>Archaea</taxon>
        <taxon>Thermoproteota</taxon>
        <taxon>Thermoprotei</taxon>
        <taxon>Fervidicoccales</taxon>
        <taxon>Fervidicoccaceae</taxon>
        <taxon>Fervidicoccus</taxon>
    </lineage>
</organism>
<comment type="similarity">
    <text evidence="3">Belongs to the acylphosphatase family.</text>
</comment>
<keyword evidence="1 2" id="KW-0378">Hydrolase</keyword>